<dbReference type="FunFam" id="3.40.605.10:FF:000007">
    <property type="entry name" value="NAD/NADP-dependent betaine aldehyde dehydrogenase"/>
    <property type="match status" value="1"/>
</dbReference>
<feature type="compositionally biased region" description="Polar residues" evidence="6">
    <location>
        <begin position="1"/>
        <end position="12"/>
    </location>
</feature>
<comment type="similarity">
    <text evidence="1 5">Belongs to the aldehyde dehydrogenase family.</text>
</comment>
<evidence type="ECO:0000256" key="6">
    <source>
        <dbReference type="SAM" id="MobiDB-lite"/>
    </source>
</evidence>
<evidence type="ECO:0000256" key="3">
    <source>
        <dbReference type="ARBA" id="ARBA00023002"/>
    </source>
</evidence>
<organism evidence="8 9">
    <name type="scientific">Haloquadratum walsbyi J07HQW2</name>
    <dbReference type="NCBI Taxonomy" id="1238425"/>
    <lineage>
        <taxon>Archaea</taxon>
        <taxon>Methanobacteriati</taxon>
        <taxon>Methanobacteriota</taxon>
        <taxon>Stenosarchaea group</taxon>
        <taxon>Halobacteria</taxon>
        <taxon>Halobacteriales</taxon>
        <taxon>Haloferacaceae</taxon>
        <taxon>Haloquadratum</taxon>
    </lineage>
</organism>
<dbReference type="Gene3D" id="3.40.605.10">
    <property type="entry name" value="Aldehyde Dehydrogenase, Chain A, domain 1"/>
    <property type="match status" value="1"/>
</dbReference>
<feature type="active site" evidence="4">
    <location>
        <position position="278"/>
    </location>
</feature>
<dbReference type="PANTHER" id="PTHR11699">
    <property type="entry name" value="ALDEHYDE DEHYDROGENASE-RELATED"/>
    <property type="match status" value="1"/>
</dbReference>
<dbReference type="InterPro" id="IPR016161">
    <property type="entry name" value="Ald_DH/histidinol_DH"/>
</dbReference>
<proteinExistence type="inferred from homology"/>
<evidence type="ECO:0000259" key="7">
    <source>
        <dbReference type="Pfam" id="PF00171"/>
    </source>
</evidence>
<dbReference type="PROSITE" id="PS00070">
    <property type="entry name" value="ALDEHYDE_DEHYDR_CYS"/>
    <property type="match status" value="1"/>
</dbReference>
<comment type="subunit">
    <text evidence="2">Homotetramer.</text>
</comment>
<dbReference type="AlphaFoldDB" id="U1PX83"/>
<name>U1PX83_9EURY</name>
<accession>U1PX83</accession>
<dbReference type="eggNOG" id="arCOG01252">
    <property type="taxonomic scope" value="Archaea"/>
</dbReference>
<dbReference type="Gene3D" id="3.40.309.10">
    <property type="entry name" value="Aldehyde Dehydrogenase, Chain A, domain 2"/>
    <property type="match status" value="1"/>
</dbReference>
<evidence type="ECO:0000313" key="8">
    <source>
        <dbReference type="EMBL" id="ERG97061.1"/>
    </source>
</evidence>
<sequence length="510" mass="55241">MRMSTDNEAQSTAERKSAINRRHEQAANEVMPTHRSLYIGGEWTQSASGETFETHDPTTGQTLAEVQAGVAADIDRAVDAAQEGYDERVSDMSSADRQALLETMADRVENKKEEFAQLESLDNGKPITEARIDIDLVIDHFRYFAGMARSHEGRTVDTDDSRHVQTLQEPYGVVGQIIPWNFPLLMAAWKLGPALAAGNAIVLKPAEQTPLSILKLMEEAGDAIPDGAVNVVTGFGTDAGEPLSKHDGIRKLAFTGSTKVGRSVMKAAADTITDVTLELGGKSPLVVFPDADLDRAVETTITAIFFNTGECCCAGSRLFVHEDIKSEFMDKLAEAADDIEVGDPLLESTDLGPKVTADQVERTMGYIQEARDAGAEVVSGGDAPDDEALGDGCFVTPTLISEIDHDNRAVQEEIFGPVQEVFTWNDYDEMIELANDVDYGLAGGVLTEDLTKAHQCAKDIEAGTIWVNTYNDFPSGQPFGGYKQSGIGREIGQEAVDHYTQTKTINISLD</sequence>
<dbReference type="InterPro" id="IPR016162">
    <property type="entry name" value="Ald_DH_N"/>
</dbReference>
<dbReference type="InterPro" id="IPR016160">
    <property type="entry name" value="Ald_DH_CS_CYS"/>
</dbReference>
<dbReference type="SUPFAM" id="SSF53720">
    <property type="entry name" value="ALDH-like"/>
    <property type="match status" value="1"/>
</dbReference>
<keyword evidence="3 5" id="KW-0560">Oxidoreductase</keyword>
<protein>
    <submittedName>
        <fullName evidence="8">NAD-dependent aldehyde dehydrogenase</fullName>
    </submittedName>
</protein>
<evidence type="ECO:0000256" key="2">
    <source>
        <dbReference type="ARBA" id="ARBA00011881"/>
    </source>
</evidence>
<feature type="region of interest" description="Disordered" evidence="6">
    <location>
        <begin position="1"/>
        <end position="31"/>
    </location>
</feature>
<feature type="compositionally biased region" description="Basic and acidic residues" evidence="6">
    <location>
        <begin position="13"/>
        <end position="26"/>
    </location>
</feature>
<evidence type="ECO:0000256" key="5">
    <source>
        <dbReference type="RuleBase" id="RU003345"/>
    </source>
</evidence>
<dbReference type="FunFam" id="3.40.605.10:FF:000026">
    <property type="entry name" value="Aldehyde dehydrogenase, putative"/>
    <property type="match status" value="1"/>
</dbReference>
<dbReference type="InterPro" id="IPR016163">
    <property type="entry name" value="Ald_DH_C"/>
</dbReference>
<dbReference type="EMBL" id="KE356561">
    <property type="protein sequence ID" value="ERG97061.1"/>
    <property type="molecule type" value="Genomic_DNA"/>
</dbReference>
<dbReference type="STRING" id="1238425.J07HQW2_03547"/>
<dbReference type="InterPro" id="IPR029510">
    <property type="entry name" value="Ald_DH_CS_GLU"/>
</dbReference>
<dbReference type="GO" id="GO:0016620">
    <property type="term" value="F:oxidoreductase activity, acting on the aldehyde or oxo group of donors, NAD or NADP as acceptor"/>
    <property type="evidence" value="ECO:0007669"/>
    <property type="project" value="InterPro"/>
</dbReference>
<feature type="domain" description="Aldehyde dehydrogenase" evidence="7">
    <location>
        <begin position="43"/>
        <end position="505"/>
    </location>
</feature>
<dbReference type="FunFam" id="3.40.309.10:FF:000012">
    <property type="entry name" value="Betaine aldehyde dehydrogenase"/>
    <property type="match status" value="1"/>
</dbReference>
<evidence type="ECO:0000313" key="9">
    <source>
        <dbReference type="Proteomes" id="UP000030710"/>
    </source>
</evidence>
<gene>
    <name evidence="8" type="ORF">J07HQW2_03547</name>
</gene>
<dbReference type="PROSITE" id="PS00687">
    <property type="entry name" value="ALDEHYDE_DEHYDR_GLU"/>
    <property type="match status" value="1"/>
</dbReference>
<reference evidence="8 9" key="1">
    <citation type="journal article" date="2013" name="PLoS ONE">
        <title>Assembly-driven community genomics of a hypersaline microbial ecosystem.</title>
        <authorList>
            <person name="Podell S."/>
            <person name="Ugalde J.A."/>
            <person name="Narasingarao P."/>
            <person name="Banfield J.F."/>
            <person name="Heidelberg K.B."/>
            <person name="Allen E.E."/>
        </authorList>
    </citation>
    <scope>NUCLEOTIDE SEQUENCE [LARGE SCALE GENOMIC DNA]</scope>
    <source>
        <strain evidence="9">J07HQW2</strain>
    </source>
</reference>
<dbReference type="Pfam" id="PF00171">
    <property type="entry name" value="Aldedh"/>
    <property type="match status" value="1"/>
</dbReference>
<dbReference type="InterPro" id="IPR015590">
    <property type="entry name" value="Aldehyde_DH_dom"/>
</dbReference>
<evidence type="ECO:0000256" key="1">
    <source>
        <dbReference type="ARBA" id="ARBA00009986"/>
    </source>
</evidence>
<dbReference type="Proteomes" id="UP000030710">
    <property type="component" value="Unassembled WGS sequence"/>
</dbReference>
<dbReference type="HOGENOM" id="CLU_005391_0_2_2"/>
<evidence type="ECO:0000256" key="4">
    <source>
        <dbReference type="PROSITE-ProRule" id="PRU10007"/>
    </source>
</evidence>